<dbReference type="CDD" id="cd19941">
    <property type="entry name" value="TIL"/>
    <property type="match status" value="3"/>
</dbReference>
<feature type="domain" description="VWFD" evidence="7">
    <location>
        <begin position="426"/>
        <end position="601"/>
    </location>
</feature>
<reference evidence="9" key="1">
    <citation type="submission" date="2025-08" db="UniProtKB">
        <authorList>
            <consortium name="RefSeq"/>
        </authorList>
    </citation>
    <scope>IDENTIFICATION</scope>
    <source>
        <tissue evidence="9">Spleen</tissue>
    </source>
</reference>
<feature type="region of interest" description="Disordered" evidence="6">
    <location>
        <begin position="41"/>
        <end position="66"/>
    </location>
</feature>
<protein>
    <submittedName>
        <fullName evidence="9">Mucin-6-like</fullName>
    </submittedName>
</protein>
<accession>A0A6P5JLA3</accession>
<dbReference type="SMART" id="SM00215">
    <property type="entry name" value="VWC_out"/>
    <property type="match status" value="2"/>
</dbReference>
<dbReference type="Pfam" id="PF08742">
    <property type="entry name" value="C8"/>
    <property type="match status" value="3"/>
</dbReference>
<dbReference type="FunCoup" id="A0A6P5JLA3">
    <property type="interactions" value="31"/>
</dbReference>
<evidence type="ECO:0000256" key="4">
    <source>
        <dbReference type="ARBA" id="ARBA00023157"/>
    </source>
</evidence>
<dbReference type="GeneID" id="110202985"/>
<dbReference type="InterPro" id="IPR050780">
    <property type="entry name" value="Mucin_vWF_Thrombospondin_sf"/>
</dbReference>
<feature type="compositionally biased region" description="Low complexity" evidence="6">
    <location>
        <begin position="1247"/>
        <end position="1310"/>
    </location>
</feature>
<feature type="compositionally biased region" description="Polar residues" evidence="6">
    <location>
        <begin position="1311"/>
        <end position="1323"/>
    </location>
</feature>
<organism evidence="8 9">
    <name type="scientific">Phascolarctos cinereus</name>
    <name type="common">Koala</name>
    <dbReference type="NCBI Taxonomy" id="38626"/>
    <lineage>
        <taxon>Eukaryota</taxon>
        <taxon>Metazoa</taxon>
        <taxon>Chordata</taxon>
        <taxon>Craniata</taxon>
        <taxon>Vertebrata</taxon>
        <taxon>Euteleostomi</taxon>
        <taxon>Mammalia</taxon>
        <taxon>Metatheria</taxon>
        <taxon>Diprotodontia</taxon>
        <taxon>Phascolarctidae</taxon>
        <taxon>Phascolarctos</taxon>
    </lineage>
</organism>
<keyword evidence="5" id="KW-0325">Glycoprotein</keyword>
<feature type="region of interest" description="Disordered" evidence="6">
    <location>
        <begin position="1236"/>
        <end position="1355"/>
    </location>
</feature>
<evidence type="ECO:0000256" key="1">
    <source>
        <dbReference type="ARBA" id="ARBA00004613"/>
    </source>
</evidence>
<feature type="domain" description="VWFD" evidence="7">
    <location>
        <begin position="897"/>
        <end position="1069"/>
    </location>
</feature>
<evidence type="ECO:0000256" key="6">
    <source>
        <dbReference type="SAM" id="MobiDB-lite"/>
    </source>
</evidence>
<dbReference type="SUPFAM" id="SSF57603">
    <property type="entry name" value="FnI-like domain"/>
    <property type="match status" value="1"/>
</dbReference>
<dbReference type="FunFam" id="2.10.25.10:FF:000153">
    <property type="entry name" value="MUC5B isoform 1"/>
    <property type="match status" value="2"/>
</dbReference>
<dbReference type="SMART" id="SM00832">
    <property type="entry name" value="C8"/>
    <property type="match status" value="3"/>
</dbReference>
<name>A0A6P5JLA3_PHACI</name>
<dbReference type="FunFam" id="2.10.25.10:FF:000414">
    <property type="entry name" value="von Willebrand factor"/>
    <property type="match status" value="1"/>
</dbReference>
<dbReference type="PROSITE" id="PS51233">
    <property type="entry name" value="VWFD"/>
    <property type="match status" value="3"/>
</dbReference>
<dbReference type="InterPro" id="IPR002919">
    <property type="entry name" value="TIL_dom"/>
</dbReference>
<dbReference type="RefSeq" id="XP_020835067.1">
    <property type="nucleotide sequence ID" value="XM_020979408.1"/>
</dbReference>
<evidence type="ECO:0000256" key="5">
    <source>
        <dbReference type="ARBA" id="ARBA00023180"/>
    </source>
</evidence>
<feature type="domain" description="VWFD" evidence="7">
    <location>
        <begin position="74"/>
        <end position="245"/>
    </location>
</feature>
<dbReference type="InterPro" id="IPR014853">
    <property type="entry name" value="VWF/SSPO/ZAN-like_Cys-rich_dom"/>
</dbReference>
<proteinExistence type="predicted"/>
<dbReference type="Pfam" id="PF01826">
    <property type="entry name" value="TIL"/>
    <property type="match status" value="1"/>
</dbReference>
<comment type="subcellular location">
    <subcellularLocation>
        <location evidence="1">Secreted</location>
    </subcellularLocation>
</comment>
<dbReference type="InterPro" id="IPR001846">
    <property type="entry name" value="VWF_type-D"/>
</dbReference>
<dbReference type="PANTHER" id="PTHR11339">
    <property type="entry name" value="EXTRACELLULAR MATRIX GLYCOPROTEIN RELATED"/>
    <property type="match status" value="1"/>
</dbReference>
<dbReference type="SMART" id="SM00216">
    <property type="entry name" value="VWD"/>
    <property type="match status" value="3"/>
</dbReference>
<keyword evidence="4" id="KW-1015">Disulfide bond</keyword>
<dbReference type="GO" id="GO:0005615">
    <property type="term" value="C:extracellular space"/>
    <property type="evidence" value="ECO:0007669"/>
    <property type="project" value="TreeGrafter"/>
</dbReference>
<dbReference type="InParanoid" id="A0A6P5JLA3"/>
<evidence type="ECO:0000313" key="8">
    <source>
        <dbReference type="Proteomes" id="UP000515140"/>
    </source>
</evidence>
<dbReference type="InterPro" id="IPR001007">
    <property type="entry name" value="VWF_dom"/>
</dbReference>
<dbReference type="KEGG" id="pcw:110202985"/>
<dbReference type="Gene3D" id="2.10.25.10">
    <property type="entry name" value="Laminin"/>
    <property type="match status" value="3"/>
</dbReference>
<sequence length="1355" mass="148497">MLQSLGLAPLLSALGYPLLECLKDNYFANKLHQREKRGLILGSGTESQTTTGPGAAVSLATEEKKDPPSTLNKGWCSTWGGGHFSTFDKHLYDFSGTCNYILAAVCNDASPDFDIQLRRGHDKKITRIIIEVGPSVITVENSVISTKDAGVVSLPYTSNGIQIMPFGQNLRLVAKLLEMELVVMWNDDDYLMVMVEAKYMKKTCGLCGNFDSEESNEFQSKDGKFLEPYEYAALQKLDDPTEICTYEELPTATRKPSNHTQLCLQLLTQVGPNCNVSKDAFAIRCQLDLEACQEPAQTNCSCPTLSEYSRQCSMSGQQVTEWRRPNFCSLGECPDNQVYKECGMPCIKTCSNPAHSCPSFCTFGCFCPEGMVLDDISKNQSCVPIEQCPCMFNRAIYAPGEVMKTSCRTCQCTSGQWVCTELPCPGRCSLEGGSFITTFDSRPYRFHGTCTYILVKSTSLPNNGTLMAVYDKSGYSHSETSLTAVIYSSAKDKIVISQDELLTDDGDIKWLPYQRGDITIFRQTSTHLQMSTTFGLELVVQLRPVFQVYVKVGLQFKGNTQGLCGNYNGDTTDDFLSSMNIIEGTASLFVDSWRSGNCPSALERETDPCSMSQLNKMCAETHCSMLVKKGTVFEACHAVVNPTPFYKRCVYQACNYEETFPYICSALGSYARMCAYMGLILTDWRSAVDNCTISCTGNQTFSYDSQACDRTCLSLADHSLECHPSDIPVDGCNCPEGTYLDHRSECVRQSQCPCFLEDQKFILADQSTMISGIPCYCINGRLSCTGKPQNLSESCKAPKKYLSCSQASDSKYGAACAPTCQMLATGIDCVPTKCESGCVCAGGLYENLDGDCVSPDDCPCEFGGLSYQGGAQIQTECKTCTCVRGKWECLKKDECSSTCALYGEGHLTTFDGQRFVFDGNCEYVLTTDGCSANNSHPTFKIVTENVICGNSGVTCSRAIKLFLGELSLVLSDGTYTTRGQNPQVHVQVKKNALHLMFDVTIPGKFNLTLIWNKRMSTFIKVIRNSQDALCGLCGNYNGNMKDDFEARSKYVASSELEFVNSWKENPLCGDISFVVEPCLQNPYRKAWAEKKCAIINSNTFSACHSKVYRMPYYDACVRDTCGCDSGGDCECTCDAVAAYAKACLDMGICVDWRAPDFCPLYCDFYNTHKLIDGDGSYQYTQETNCTWHYQPCLCPFQPQSNKYINIEGCYNCTPDQYFDHEEGRCVPCSQILPTPSTATAGPHSKTTPESTRGTETTTVFTTKPLSSSVQTLSASSGLTKPTGTVSSSSRLTSASPVTSPASQSGPQSSGKTTSAVLTSTQPRLTGGKQHSALGTPGTWQIPTCPPTLNTSTLSL</sequence>
<evidence type="ECO:0000313" key="9">
    <source>
        <dbReference type="RefSeq" id="XP_020835067.1"/>
    </source>
</evidence>
<dbReference type="InterPro" id="IPR036084">
    <property type="entry name" value="Ser_inhib-like_sf"/>
</dbReference>
<dbReference type="GO" id="GO:0031012">
    <property type="term" value="C:extracellular matrix"/>
    <property type="evidence" value="ECO:0007669"/>
    <property type="project" value="TreeGrafter"/>
</dbReference>
<dbReference type="Proteomes" id="UP000515140">
    <property type="component" value="Unplaced"/>
</dbReference>
<evidence type="ECO:0000256" key="2">
    <source>
        <dbReference type="ARBA" id="ARBA00022525"/>
    </source>
</evidence>
<keyword evidence="8" id="KW-1185">Reference proteome</keyword>
<feature type="compositionally biased region" description="Polar residues" evidence="6">
    <location>
        <begin position="1337"/>
        <end position="1355"/>
    </location>
</feature>
<evidence type="ECO:0000256" key="3">
    <source>
        <dbReference type="ARBA" id="ARBA00022737"/>
    </source>
</evidence>
<dbReference type="Pfam" id="PF00094">
    <property type="entry name" value="VWD"/>
    <property type="match status" value="3"/>
</dbReference>
<gene>
    <name evidence="9" type="primary">LOC110202985</name>
</gene>
<dbReference type="SUPFAM" id="SSF57567">
    <property type="entry name" value="Serine protease inhibitors"/>
    <property type="match status" value="3"/>
</dbReference>
<evidence type="ECO:0000259" key="7">
    <source>
        <dbReference type="PROSITE" id="PS51233"/>
    </source>
</evidence>
<keyword evidence="2" id="KW-0964">Secreted</keyword>
<keyword evidence="3" id="KW-0677">Repeat</keyword>
<dbReference type="PANTHER" id="PTHR11339:SF264">
    <property type="entry name" value="MUCIN-6"/>
    <property type="match status" value="1"/>
</dbReference>